<evidence type="ECO:0000256" key="1">
    <source>
        <dbReference type="SAM" id="MobiDB-lite"/>
    </source>
</evidence>
<keyword evidence="2" id="KW-1133">Transmembrane helix</keyword>
<keyword evidence="2" id="KW-0812">Transmembrane</keyword>
<organism evidence="3">
    <name type="scientific">viral metagenome</name>
    <dbReference type="NCBI Taxonomy" id="1070528"/>
    <lineage>
        <taxon>unclassified sequences</taxon>
        <taxon>metagenomes</taxon>
        <taxon>organismal metagenomes</taxon>
    </lineage>
</organism>
<keyword evidence="2" id="KW-0472">Membrane</keyword>
<accession>A0A6C0M1Q8</accession>
<evidence type="ECO:0000256" key="2">
    <source>
        <dbReference type="SAM" id="Phobius"/>
    </source>
</evidence>
<evidence type="ECO:0000313" key="3">
    <source>
        <dbReference type="EMBL" id="QHU35951.1"/>
    </source>
</evidence>
<name>A0A6C0M1Q8_9ZZZZ</name>
<dbReference type="EMBL" id="MN740617">
    <property type="protein sequence ID" value="QHU35951.1"/>
    <property type="molecule type" value="Genomic_DNA"/>
</dbReference>
<feature type="transmembrane region" description="Helical" evidence="2">
    <location>
        <begin position="50"/>
        <end position="69"/>
    </location>
</feature>
<feature type="region of interest" description="Disordered" evidence="1">
    <location>
        <begin position="111"/>
        <end position="131"/>
    </location>
</feature>
<proteinExistence type="predicted"/>
<dbReference type="AlphaFoldDB" id="A0A6C0M1Q8"/>
<reference evidence="3" key="1">
    <citation type="journal article" date="2020" name="Nature">
        <title>Giant virus diversity and host interactions through global metagenomics.</title>
        <authorList>
            <person name="Schulz F."/>
            <person name="Roux S."/>
            <person name="Paez-Espino D."/>
            <person name="Jungbluth S."/>
            <person name="Walsh D.A."/>
            <person name="Denef V.J."/>
            <person name="McMahon K.D."/>
            <person name="Konstantinidis K.T."/>
            <person name="Eloe-Fadrosh E.A."/>
            <person name="Kyrpides N.C."/>
            <person name="Woyke T."/>
        </authorList>
    </citation>
    <scope>NUCLEOTIDE SEQUENCE</scope>
    <source>
        <strain evidence="3">GVMAG-S-1035085-51</strain>
    </source>
</reference>
<sequence length="154" mass="18657">MEGFISTTKPKLIDPNIMMQLEIMKNTQVGGENSLCSRIWTKLKTDITSFMYNNFWLLLIIIIIGYILWRRYRWYQAIYLEEKVNEEEKRIRRMEREKHRLLIVQKEKEKEREKAKSKAKMVQLKEKRKEQDKINSDFGNFDFGTYDGQIYATC</sequence>
<protein>
    <submittedName>
        <fullName evidence="3">Uncharacterized protein</fullName>
    </submittedName>
</protein>